<comment type="caution">
    <text evidence="3">The sequence shown here is derived from an EMBL/GenBank/DDBJ whole genome shotgun (WGS) entry which is preliminary data.</text>
</comment>
<dbReference type="InterPro" id="IPR057394">
    <property type="entry name" value="PIGBOS1"/>
</dbReference>
<evidence type="ECO:0000313" key="4">
    <source>
        <dbReference type="Proteomes" id="UP001519460"/>
    </source>
</evidence>
<organism evidence="3 4">
    <name type="scientific">Batillaria attramentaria</name>
    <dbReference type="NCBI Taxonomy" id="370345"/>
    <lineage>
        <taxon>Eukaryota</taxon>
        <taxon>Metazoa</taxon>
        <taxon>Spiralia</taxon>
        <taxon>Lophotrochozoa</taxon>
        <taxon>Mollusca</taxon>
        <taxon>Gastropoda</taxon>
        <taxon>Caenogastropoda</taxon>
        <taxon>Sorbeoconcha</taxon>
        <taxon>Cerithioidea</taxon>
        <taxon>Batillariidae</taxon>
        <taxon>Batillaria</taxon>
    </lineage>
</organism>
<keyword evidence="4" id="KW-1185">Reference proteome</keyword>
<keyword evidence="2" id="KW-0812">Transmembrane</keyword>
<feature type="transmembrane region" description="Helical" evidence="2">
    <location>
        <begin position="9"/>
        <end position="29"/>
    </location>
</feature>
<sequence>MRKILRRRLPLHQIVVVTIVGVLAGTYIWRPVIQQYVADHPEVGRQQPGTNPSSAQESAQDTDASQ</sequence>
<name>A0ABD0KZL0_9CAEN</name>
<dbReference type="AlphaFoldDB" id="A0ABD0KZL0"/>
<dbReference type="Proteomes" id="UP001519460">
    <property type="component" value="Unassembled WGS sequence"/>
</dbReference>
<feature type="region of interest" description="Disordered" evidence="1">
    <location>
        <begin position="40"/>
        <end position="66"/>
    </location>
</feature>
<dbReference type="Pfam" id="PF23670">
    <property type="entry name" value="PIGBOS1"/>
    <property type="match status" value="1"/>
</dbReference>
<gene>
    <name evidence="3" type="ORF">BaRGS_00016098</name>
</gene>
<keyword evidence="2" id="KW-0472">Membrane</keyword>
<dbReference type="EMBL" id="JACVVK020000101">
    <property type="protein sequence ID" value="KAK7492619.1"/>
    <property type="molecule type" value="Genomic_DNA"/>
</dbReference>
<evidence type="ECO:0000313" key="3">
    <source>
        <dbReference type="EMBL" id="KAK7492619.1"/>
    </source>
</evidence>
<reference evidence="3 4" key="1">
    <citation type="journal article" date="2023" name="Sci. Data">
        <title>Genome assembly of the Korean intertidal mud-creeper Batillaria attramentaria.</title>
        <authorList>
            <person name="Patra A.K."/>
            <person name="Ho P.T."/>
            <person name="Jun S."/>
            <person name="Lee S.J."/>
            <person name="Kim Y."/>
            <person name="Won Y.J."/>
        </authorList>
    </citation>
    <scope>NUCLEOTIDE SEQUENCE [LARGE SCALE GENOMIC DNA]</scope>
    <source>
        <strain evidence="3">Wonlab-2016</strain>
    </source>
</reference>
<proteinExistence type="predicted"/>
<evidence type="ECO:0000256" key="2">
    <source>
        <dbReference type="SAM" id="Phobius"/>
    </source>
</evidence>
<keyword evidence="2" id="KW-1133">Transmembrane helix</keyword>
<evidence type="ECO:0000256" key="1">
    <source>
        <dbReference type="SAM" id="MobiDB-lite"/>
    </source>
</evidence>
<feature type="compositionally biased region" description="Polar residues" evidence="1">
    <location>
        <begin position="47"/>
        <end position="66"/>
    </location>
</feature>
<protein>
    <submittedName>
        <fullName evidence="3">Uncharacterized protein</fullName>
    </submittedName>
</protein>
<accession>A0ABD0KZL0</accession>